<reference evidence="1" key="1">
    <citation type="journal article" date="2020" name="Nat. Commun.">
        <title>Large-scale genome sequencing of mycorrhizal fungi provides insights into the early evolution of symbiotic traits.</title>
        <authorList>
            <person name="Miyauchi S."/>
            <person name="Kiss E."/>
            <person name="Kuo A."/>
            <person name="Drula E."/>
            <person name="Kohler A."/>
            <person name="Sanchez-Garcia M."/>
            <person name="Morin E."/>
            <person name="Andreopoulos B."/>
            <person name="Barry K.W."/>
            <person name="Bonito G."/>
            <person name="Buee M."/>
            <person name="Carver A."/>
            <person name="Chen C."/>
            <person name="Cichocki N."/>
            <person name="Clum A."/>
            <person name="Culley D."/>
            <person name="Crous P.W."/>
            <person name="Fauchery L."/>
            <person name="Girlanda M."/>
            <person name="Hayes R.D."/>
            <person name="Keri Z."/>
            <person name="LaButti K."/>
            <person name="Lipzen A."/>
            <person name="Lombard V."/>
            <person name="Magnuson J."/>
            <person name="Maillard F."/>
            <person name="Murat C."/>
            <person name="Nolan M."/>
            <person name="Ohm R.A."/>
            <person name="Pangilinan J."/>
            <person name="Pereira M.F."/>
            <person name="Perotto S."/>
            <person name="Peter M."/>
            <person name="Pfister S."/>
            <person name="Riley R."/>
            <person name="Sitrit Y."/>
            <person name="Stielow J.B."/>
            <person name="Szollosi G."/>
            <person name="Zifcakova L."/>
            <person name="Stursova M."/>
            <person name="Spatafora J.W."/>
            <person name="Tedersoo L."/>
            <person name="Vaario L.M."/>
            <person name="Yamada A."/>
            <person name="Yan M."/>
            <person name="Wang P."/>
            <person name="Xu J."/>
            <person name="Bruns T."/>
            <person name="Baldrian P."/>
            <person name="Vilgalys R."/>
            <person name="Dunand C."/>
            <person name="Henrissat B."/>
            <person name="Grigoriev I.V."/>
            <person name="Hibbett D."/>
            <person name="Nagy L.G."/>
            <person name="Martin F.M."/>
        </authorList>
    </citation>
    <scope>NUCLEOTIDE SEQUENCE</scope>
    <source>
        <strain evidence="1">UH-Tt-Lm1</strain>
    </source>
</reference>
<protein>
    <submittedName>
        <fullName evidence="1">Uncharacterized protein</fullName>
    </submittedName>
</protein>
<evidence type="ECO:0000313" key="2">
    <source>
        <dbReference type="Proteomes" id="UP000736335"/>
    </source>
</evidence>
<reference evidence="1" key="2">
    <citation type="submission" date="2020-11" db="EMBL/GenBank/DDBJ databases">
        <authorList>
            <consortium name="DOE Joint Genome Institute"/>
            <person name="Kuo A."/>
            <person name="Miyauchi S."/>
            <person name="Kiss E."/>
            <person name="Drula E."/>
            <person name="Kohler A."/>
            <person name="Sanchez-Garcia M."/>
            <person name="Andreopoulos B."/>
            <person name="Barry K.W."/>
            <person name="Bonito G."/>
            <person name="Buee M."/>
            <person name="Carver A."/>
            <person name="Chen C."/>
            <person name="Cichocki N."/>
            <person name="Clum A."/>
            <person name="Culley D."/>
            <person name="Crous P.W."/>
            <person name="Fauchery L."/>
            <person name="Girlanda M."/>
            <person name="Hayes R."/>
            <person name="Keri Z."/>
            <person name="Labutti K."/>
            <person name="Lipzen A."/>
            <person name="Lombard V."/>
            <person name="Magnuson J."/>
            <person name="Maillard F."/>
            <person name="Morin E."/>
            <person name="Murat C."/>
            <person name="Nolan M."/>
            <person name="Ohm R."/>
            <person name="Pangilinan J."/>
            <person name="Pereira M."/>
            <person name="Perotto S."/>
            <person name="Peter M."/>
            <person name="Riley R."/>
            <person name="Sitrit Y."/>
            <person name="Stielow B."/>
            <person name="Szollosi G."/>
            <person name="Zifcakova L."/>
            <person name="Stursova M."/>
            <person name="Spatafora J.W."/>
            <person name="Tedersoo L."/>
            <person name="Vaario L.-M."/>
            <person name="Yamada A."/>
            <person name="Yan M."/>
            <person name="Wang P."/>
            <person name="Xu J."/>
            <person name="Bruns T."/>
            <person name="Baldrian P."/>
            <person name="Vilgalys R."/>
            <person name="Henrissat B."/>
            <person name="Grigoriev I.V."/>
            <person name="Hibbett D."/>
            <person name="Nagy L.G."/>
            <person name="Martin F.M."/>
        </authorList>
    </citation>
    <scope>NUCLEOTIDE SEQUENCE</scope>
    <source>
        <strain evidence="1">UH-Tt-Lm1</strain>
    </source>
</reference>
<dbReference type="Proteomes" id="UP000736335">
    <property type="component" value="Unassembled WGS sequence"/>
</dbReference>
<dbReference type="EMBL" id="WIUZ02000017">
    <property type="protein sequence ID" value="KAF9780229.1"/>
    <property type="molecule type" value="Genomic_DNA"/>
</dbReference>
<proteinExistence type="predicted"/>
<gene>
    <name evidence="1" type="ORF">BJ322DRAFT_1221165</name>
</gene>
<accession>A0A9P6H7N7</accession>
<name>A0A9P6H7N7_9AGAM</name>
<dbReference type="AlphaFoldDB" id="A0A9P6H7N7"/>
<sequence length="295" mass="33133">MGGLVTSLRGEVHIQDRADSHLHHHSNPISQSCPWSIPVAEMQKINGLSEEKEMSHQIVFEEILRPSKIVEFFEGPQIARRSATTIPEDRHTNKKGVPKTKQASMVENLQRPGLPGGIPLSHRGIKWPWLAAEPPDQQVLPRLLPYLKPRSCAYLERVDVYDTPPPPSKVLCFPTRNSIAQQVIICDIRIPGIRVTLGVIGRMTHVFYKAPLPPVWLYGMAPQSRIGLPRIGVCAVLRGYHPRARTITRIRETIGEGSGGLDYRTPNIMKGKPFTYDPKKSYMLNANEKANELPK</sequence>
<evidence type="ECO:0000313" key="1">
    <source>
        <dbReference type="EMBL" id="KAF9780229.1"/>
    </source>
</evidence>
<comment type="caution">
    <text evidence="1">The sequence shown here is derived from an EMBL/GenBank/DDBJ whole genome shotgun (WGS) entry which is preliminary data.</text>
</comment>
<organism evidence="1 2">
    <name type="scientific">Thelephora terrestris</name>
    <dbReference type="NCBI Taxonomy" id="56493"/>
    <lineage>
        <taxon>Eukaryota</taxon>
        <taxon>Fungi</taxon>
        <taxon>Dikarya</taxon>
        <taxon>Basidiomycota</taxon>
        <taxon>Agaricomycotina</taxon>
        <taxon>Agaricomycetes</taxon>
        <taxon>Thelephorales</taxon>
        <taxon>Thelephoraceae</taxon>
        <taxon>Thelephora</taxon>
    </lineage>
</organism>
<keyword evidence="2" id="KW-1185">Reference proteome</keyword>